<dbReference type="EMBL" id="AP025292">
    <property type="protein sequence ID" value="BDD00357.1"/>
    <property type="molecule type" value="Genomic_DNA"/>
</dbReference>
<keyword evidence="1" id="KW-0812">Transmembrane</keyword>
<accession>A0ABM7VHA3</accession>
<reference evidence="2 3" key="1">
    <citation type="submission" date="2021-12" db="EMBL/GenBank/DDBJ databases">
        <title>Genome sequencing of bacteria with rrn-lacking chromosome and rrn-plasmid.</title>
        <authorList>
            <person name="Anda M."/>
            <person name="Iwasaki W."/>
        </authorList>
    </citation>
    <scope>NUCLEOTIDE SEQUENCE [LARGE SCALE GENOMIC DNA]</scope>
    <source>
        <strain evidence="2 3">NBRC 101262</strain>
    </source>
</reference>
<organism evidence="2 3">
    <name type="scientific">Persicobacter psychrovividus</name>
    <dbReference type="NCBI Taxonomy" id="387638"/>
    <lineage>
        <taxon>Bacteria</taxon>
        <taxon>Pseudomonadati</taxon>
        <taxon>Bacteroidota</taxon>
        <taxon>Cytophagia</taxon>
        <taxon>Cytophagales</taxon>
        <taxon>Persicobacteraceae</taxon>
        <taxon>Persicobacter</taxon>
    </lineage>
</organism>
<feature type="transmembrane region" description="Helical" evidence="1">
    <location>
        <begin position="42"/>
        <end position="67"/>
    </location>
</feature>
<protein>
    <recommendedName>
        <fullName evidence="4">Phage holin family protein</fullName>
    </recommendedName>
</protein>
<evidence type="ECO:0000313" key="2">
    <source>
        <dbReference type="EMBL" id="BDD00357.1"/>
    </source>
</evidence>
<dbReference type="InterPro" id="IPR009937">
    <property type="entry name" value="Phage_holin_3_6"/>
</dbReference>
<keyword evidence="3" id="KW-1185">Reference proteome</keyword>
<evidence type="ECO:0008006" key="4">
    <source>
        <dbReference type="Google" id="ProtNLM"/>
    </source>
</evidence>
<evidence type="ECO:0000256" key="1">
    <source>
        <dbReference type="SAM" id="Phobius"/>
    </source>
</evidence>
<keyword evidence="1" id="KW-0472">Membrane</keyword>
<dbReference type="Proteomes" id="UP001354989">
    <property type="component" value="Chromosome"/>
</dbReference>
<sequence length="120" mass="13603">MTKKEPNHIESLVHNLTSFVETRVELAKLQVGEQAAYIISKALIFIALIAILSLFFLFATIALGYFLNALLDSRYLGFVIIAGTYLLFGVILIWKQKAISATLMNYFYKFIETMEDEIDG</sequence>
<gene>
    <name evidence="2" type="ORF">PEPS_26370</name>
</gene>
<feature type="transmembrane region" description="Helical" evidence="1">
    <location>
        <begin position="73"/>
        <end position="94"/>
    </location>
</feature>
<dbReference type="Pfam" id="PF07332">
    <property type="entry name" value="Phage_holin_3_6"/>
    <property type="match status" value="1"/>
</dbReference>
<name>A0ABM7VHA3_9BACT</name>
<dbReference type="RefSeq" id="WP_332919482.1">
    <property type="nucleotide sequence ID" value="NZ_AP025292.1"/>
</dbReference>
<keyword evidence="1" id="KW-1133">Transmembrane helix</keyword>
<evidence type="ECO:0000313" key="3">
    <source>
        <dbReference type="Proteomes" id="UP001354989"/>
    </source>
</evidence>
<proteinExistence type="predicted"/>